<reference evidence="3 4" key="1">
    <citation type="submission" date="2024-04" db="EMBL/GenBank/DDBJ databases">
        <title>genome sequences of Mucor flavus KT1a and Helicostylum pulchrum KT1b strains isolated from the surface of a dry-aged beef.</title>
        <authorList>
            <person name="Toyotome T."/>
            <person name="Hosono M."/>
            <person name="Torimaru M."/>
            <person name="Fukuda K."/>
            <person name="Mikami N."/>
        </authorList>
    </citation>
    <scope>NUCLEOTIDE SEQUENCE [LARGE SCALE GENOMIC DNA]</scope>
    <source>
        <strain evidence="3 4">KT1a</strain>
    </source>
</reference>
<gene>
    <name evidence="3" type="ORF">MFLAVUS_010135</name>
</gene>
<evidence type="ECO:0000313" key="4">
    <source>
        <dbReference type="Proteomes" id="UP001473302"/>
    </source>
</evidence>
<keyword evidence="1" id="KW-0175">Coiled coil</keyword>
<dbReference type="EMBL" id="BAABUK010000033">
    <property type="protein sequence ID" value="GAA5816605.1"/>
    <property type="molecule type" value="Genomic_DNA"/>
</dbReference>
<evidence type="ECO:0000259" key="2">
    <source>
        <dbReference type="Pfam" id="PF20882"/>
    </source>
</evidence>
<evidence type="ECO:0000256" key="1">
    <source>
        <dbReference type="SAM" id="Coils"/>
    </source>
</evidence>
<comment type="caution">
    <text evidence="3">The sequence shown here is derived from an EMBL/GenBank/DDBJ whole genome shotgun (WGS) entry which is preliminary data.</text>
</comment>
<sequence length="289" mass="33677">MKEPNRPQCVESLSNKIQELKQARLNLIQRKKAHPNQLLDLKKQFNTNLRENFINHYAKSKFLQCILQEPPVLITDNILREIDQSNQNKQNTMEICTTQIDKLKSEIQEREQQITQDSKKRVRVEQVLEDILTQEAELKRIKSELSGQGQTIEECKDILAKQVIDVEKISKIVDQRQEQVEDYIWKNHKTQKSKEGLKKKVDEKTNKAEVIRKLNTDRDESTEKEYYIYKNAIDTIKKLVGIESIEHESHSLLHITCKNAVIHVHIDLLKNKISDAYVTGTQIDSGNNG</sequence>
<protein>
    <recommendedName>
        <fullName evidence="2">Kinetochore protein Sos7 coiled-coil domain-containing protein</fullName>
    </recommendedName>
</protein>
<feature type="coiled-coil region" evidence="1">
    <location>
        <begin position="187"/>
        <end position="214"/>
    </location>
</feature>
<proteinExistence type="predicted"/>
<dbReference type="Proteomes" id="UP001473302">
    <property type="component" value="Unassembled WGS sequence"/>
</dbReference>
<dbReference type="InterPro" id="IPR048781">
    <property type="entry name" value="Sos7_CC"/>
</dbReference>
<evidence type="ECO:0000313" key="3">
    <source>
        <dbReference type="EMBL" id="GAA5816605.1"/>
    </source>
</evidence>
<feature type="domain" description="Kinetochore protein Sos7 coiled-coil" evidence="2">
    <location>
        <begin position="48"/>
        <end position="117"/>
    </location>
</feature>
<feature type="coiled-coil region" evidence="1">
    <location>
        <begin position="86"/>
        <end position="144"/>
    </location>
</feature>
<dbReference type="Pfam" id="PF20882">
    <property type="entry name" value="Sos7"/>
    <property type="match status" value="1"/>
</dbReference>
<name>A0ABP9ZBV5_9FUNG</name>
<organism evidence="3 4">
    <name type="scientific">Mucor flavus</name>
    <dbReference type="NCBI Taxonomy" id="439312"/>
    <lineage>
        <taxon>Eukaryota</taxon>
        <taxon>Fungi</taxon>
        <taxon>Fungi incertae sedis</taxon>
        <taxon>Mucoromycota</taxon>
        <taxon>Mucoromycotina</taxon>
        <taxon>Mucoromycetes</taxon>
        <taxon>Mucorales</taxon>
        <taxon>Mucorineae</taxon>
        <taxon>Mucoraceae</taxon>
        <taxon>Mucor</taxon>
    </lineage>
</organism>
<accession>A0ABP9ZBV5</accession>
<keyword evidence="4" id="KW-1185">Reference proteome</keyword>